<keyword evidence="2" id="KW-0964">Secreted</keyword>
<feature type="non-terminal residue" evidence="4">
    <location>
        <position position="101"/>
    </location>
</feature>
<dbReference type="Proteomes" id="UP000037069">
    <property type="component" value="Unassembled WGS sequence"/>
</dbReference>
<evidence type="ECO:0000256" key="1">
    <source>
        <dbReference type="ARBA" id="ARBA00004613"/>
    </source>
</evidence>
<accession>A0A0L0BRD9</accession>
<gene>
    <name evidence="4" type="ORF">FF38_03239</name>
</gene>
<dbReference type="OrthoDB" id="7901229at2759"/>
<name>A0A0L0BRD9_LUCCU</name>
<comment type="caution">
    <text evidence="4">The sequence shown here is derived from an EMBL/GenBank/DDBJ whole genome shotgun (WGS) entry which is preliminary data.</text>
</comment>
<dbReference type="InterPro" id="IPR029277">
    <property type="entry name" value="SVWC_dom"/>
</dbReference>
<comment type="subcellular location">
    <subcellularLocation>
        <location evidence="1">Secreted</location>
    </subcellularLocation>
</comment>
<evidence type="ECO:0000313" key="4">
    <source>
        <dbReference type="EMBL" id="KNC21789.1"/>
    </source>
</evidence>
<evidence type="ECO:0000256" key="2">
    <source>
        <dbReference type="ARBA" id="ARBA00022525"/>
    </source>
</evidence>
<feature type="domain" description="Single" evidence="3">
    <location>
        <begin position="28"/>
        <end position="94"/>
    </location>
</feature>
<dbReference type="Pfam" id="PF15430">
    <property type="entry name" value="SVWC"/>
    <property type="match status" value="1"/>
</dbReference>
<dbReference type="SMART" id="SM01318">
    <property type="entry name" value="SVWC"/>
    <property type="match status" value="1"/>
</dbReference>
<sequence length="101" mass="11353">VSYYCNYNITNKDLENFIYVSSAHPGKCVINGLILSPGEVHYDQTKCEKTTCDEKTMVYFLSCGIYKPPNDCKLGDAKYPDAPYPDCCPRHEICNGIAVDE</sequence>
<reference evidence="4 5" key="1">
    <citation type="journal article" date="2015" name="Nat. Commun.">
        <title>Lucilia cuprina genome unlocks parasitic fly biology to underpin future interventions.</title>
        <authorList>
            <person name="Anstead C.A."/>
            <person name="Korhonen P.K."/>
            <person name="Young N.D."/>
            <person name="Hall R.S."/>
            <person name="Jex A.R."/>
            <person name="Murali S.C."/>
            <person name="Hughes D.S."/>
            <person name="Lee S.F."/>
            <person name="Perry T."/>
            <person name="Stroehlein A.J."/>
            <person name="Ansell B.R."/>
            <person name="Breugelmans B."/>
            <person name="Hofmann A."/>
            <person name="Qu J."/>
            <person name="Dugan S."/>
            <person name="Lee S.L."/>
            <person name="Chao H."/>
            <person name="Dinh H."/>
            <person name="Han Y."/>
            <person name="Doddapaneni H.V."/>
            <person name="Worley K.C."/>
            <person name="Muzny D.M."/>
            <person name="Ioannidis P."/>
            <person name="Waterhouse R.M."/>
            <person name="Zdobnov E.M."/>
            <person name="James P.J."/>
            <person name="Bagnall N.H."/>
            <person name="Kotze A.C."/>
            <person name="Gibbs R.A."/>
            <person name="Richards S."/>
            <person name="Batterham P."/>
            <person name="Gasser R.B."/>
        </authorList>
    </citation>
    <scope>NUCLEOTIDE SEQUENCE [LARGE SCALE GENOMIC DNA]</scope>
    <source>
        <strain evidence="4 5">LS</strain>
        <tissue evidence="4">Full body</tissue>
    </source>
</reference>
<evidence type="ECO:0000259" key="3">
    <source>
        <dbReference type="SMART" id="SM01318"/>
    </source>
</evidence>
<dbReference type="GO" id="GO:0005576">
    <property type="term" value="C:extracellular region"/>
    <property type="evidence" value="ECO:0007669"/>
    <property type="project" value="UniProtKB-SubCell"/>
</dbReference>
<organism evidence="4 5">
    <name type="scientific">Lucilia cuprina</name>
    <name type="common">Green bottle fly</name>
    <name type="synonym">Australian sheep blowfly</name>
    <dbReference type="NCBI Taxonomy" id="7375"/>
    <lineage>
        <taxon>Eukaryota</taxon>
        <taxon>Metazoa</taxon>
        <taxon>Ecdysozoa</taxon>
        <taxon>Arthropoda</taxon>
        <taxon>Hexapoda</taxon>
        <taxon>Insecta</taxon>
        <taxon>Pterygota</taxon>
        <taxon>Neoptera</taxon>
        <taxon>Endopterygota</taxon>
        <taxon>Diptera</taxon>
        <taxon>Brachycera</taxon>
        <taxon>Muscomorpha</taxon>
        <taxon>Oestroidea</taxon>
        <taxon>Calliphoridae</taxon>
        <taxon>Luciliinae</taxon>
        <taxon>Lucilia</taxon>
    </lineage>
</organism>
<proteinExistence type="predicted"/>
<dbReference type="EMBL" id="JRES01001578">
    <property type="protein sequence ID" value="KNC21789.1"/>
    <property type="molecule type" value="Genomic_DNA"/>
</dbReference>
<evidence type="ECO:0000313" key="5">
    <source>
        <dbReference type="Proteomes" id="UP000037069"/>
    </source>
</evidence>
<feature type="non-terminal residue" evidence="4">
    <location>
        <position position="1"/>
    </location>
</feature>
<dbReference type="AlphaFoldDB" id="A0A0L0BRD9"/>
<keyword evidence="5" id="KW-1185">Reference proteome</keyword>
<protein>
    <recommendedName>
        <fullName evidence="3">Single domain-containing protein</fullName>
    </recommendedName>
</protein>